<dbReference type="RefSeq" id="WP_064104051.1">
    <property type="nucleotide sequence ID" value="NZ_LXSF01000001.1"/>
</dbReference>
<protein>
    <submittedName>
        <fullName evidence="1">Uncharacterized protein</fullName>
    </submittedName>
</protein>
<dbReference type="AlphaFoldDB" id="A0A1A9RJF0"/>
<gene>
    <name evidence="1" type="ORF">A7P85_02060</name>
</gene>
<comment type="caution">
    <text evidence="1">The sequence shown here is derived from an EMBL/GenBank/DDBJ whole genome shotgun (WGS) entry which is preliminary data.</text>
</comment>
<proteinExistence type="predicted"/>
<name>A0A1A9RJF0_EIKCO</name>
<dbReference type="Proteomes" id="UP000078003">
    <property type="component" value="Unassembled WGS sequence"/>
</dbReference>
<sequence length="113" mass="13085">MKISSFFRRDDVEDKNQVKLNPHEFFQECEYGVYMTAFPVKENFPQVAPAIVADGFNFLNVPDQPHTQKSLFLGLMMSKNQLDVLCANKNLFDKDFNRALDELQKVYWGTTIG</sequence>
<accession>A0A1A9RJF0</accession>
<evidence type="ECO:0000313" key="1">
    <source>
        <dbReference type="EMBL" id="OAM18484.1"/>
    </source>
</evidence>
<reference evidence="2" key="1">
    <citation type="submission" date="2016-05" db="EMBL/GenBank/DDBJ databases">
        <title>Draft genome of Corynebacterium afermentans subsp. afermentans LCDC 88199T.</title>
        <authorList>
            <person name="Bernier A.-M."/>
            <person name="Bernard K."/>
        </authorList>
    </citation>
    <scope>NUCLEOTIDE SEQUENCE [LARGE SCALE GENOMIC DNA]</scope>
    <source>
        <strain evidence="2">NML01-0328</strain>
    </source>
</reference>
<dbReference type="EMBL" id="LXSF01000001">
    <property type="protein sequence ID" value="OAM18484.1"/>
    <property type="molecule type" value="Genomic_DNA"/>
</dbReference>
<evidence type="ECO:0000313" key="2">
    <source>
        <dbReference type="Proteomes" id="UP000078003"/>
    </source>
</evidence>
<organism evidence="1 2">
    <name type="scientific">Eikenella corrodens</name>
    <dbReference type="NCBI Taxonomy" id="539"/>
    <lineage>
        <taxon>Bacteria</taxon>
        <taxon>Pseudomonadati</taxon>
        <taxon>Pseudomonadota</taxon>
        <taxon>Betaproteobacteria</taxon>
        <taxon>Neisseriales</taxon>
        <taxon>Neisseriaceae</taxon>
        <taxon>Eikenella</taxon>
    </lineage>
</organism>